<dbReference type="EMBL" id="CP144690">
    <property type="protein sequence ID" value="WVY91534.1"/>
    <property type="molecule type" value="Genomic_DNA"/>
</dbReference>
<reference evidence="2 3" key="1">
    <citation type="journal article" date="2023" name="Life. Sci Alliance">
        <title>Evolutionary insights into 3D genome organization and epigenetic landscape of Vigna mungo.</title>
        <authorList>
            <person name="Junaid A."/>
            <person name="Singh B."/>
            <person name="Bhatia S."/>
        </authorList>
    </citation>
    <scope>NUCLEOTIDE SEQUENCE [LARGE SCALE GENOMIC DNA]</scope>
    <source>
        <strain evidence="2">Urdbean</strain>
    </source>
</reference>
<gene>
    <name evidence="2" type="ORF">V8G54_037048</name>
</gene>
<sequence>MMMGLTVGLRFTVGPAGGVPRITLPQEHVTVIRRAAVGLQPRDGLRHAVLALAVAQVSGALRHAVDSAGPANPEVPSSGREPGKHGVAAPHGVGVVPHRGPALLQHNRLVLCAEERRVVVLHEAAVELHRSPARPTTDIAGARDGARYAGGAVRHGEVAAALVEAGHRVLLRGPHHREVVIRRVRGRVHQRCE</sequence>
<proteinExistence type="predicted"/>
<accession>A0AAQ3MIC5</accession>
<dbReference type="AlphaFoldDB" id="A0AAQ3MIC5"/>
<keyword evidence="3" id="KW-1185">Reference proteome</keyword>
<dbReference type="Proteomes" id="UP001374535">
    <property type="component" value="Chromosome 11"/>
</dbReference>
<evidence type="ECO:0000313" key="2">
    <source>
        <dbReference type="EMBL" id="WVY91534.1"/>
    </source>
</evidence>
<feature type="region of interest" description="Disordered" evidence="1">
    <location>
        <begin position="66"/>
        <end position="86"/>
    </location>
</feature>
<name>A0AAQ3MIC5_VIGMU</name>
<organism evidence="2 3">
    <name type="scientific">Vigna mungo</name>
    <name type="common">Black gram</name>
    <name type="synonym">Phaseolus mungo</name>
    <dbReference type="NCBI Taxonomy" id="3915"/>
    <lineage>
        <taxon>Eukaryota</taxon>
        <taxon>Viridiplantae</taxon>
        <taxon>Streptophyta</taxon>
        <taxon>Embryophyta</taxon>
        <taxon>Tracheophyta</taxon>
        <taxon>Spermatophyta</taxon>
        <taxon>Magnoliopsida</taxon>
        <taxon>eudicotyledons</taxon>
        <taxon>Gunneridae</taxon>
        <taxon>Pentapetalae</taxon>
        <taxon>rosids</taxon>
        <taxon>fabids</taxon>
        <taxon>Fabales</taxon>
        <taxon>Fabaceae</taxon>
        <taxon>Papilionoideae</taxon>
        <taxon>50 kb inversion clade</taxon>
        <taxon>NPAAA clade</taxon>
        <taxon>indigoferoid/millettioid clade</taxon>
        <taxon>Phaseoleae</taxon>
        <taxon>Vigna</taxon>
    </lineage>
</organism>
<evidence type="ECO:0000313" key="3">
    <source>
        <dbReference type="Proteomes" id="UP001374535"/>
    </source>
</evidence>
<evidence type="ECO:0000256" key="1">
    <source>
        <dbReference type="SAM" id="MobiDB-lite"/>
    </source>
</evidence>
<protein>
    <submittedName>
        <fullName evidence="2">Uncharacterized protein</fullName>
    </submittedName>
</protein>